<dbReference type="EMBL" id="JH687830">
    <property type="protein sequence ID" value="EJD38113.1"/>
    <property type="molecule type" value="Genomic_DNA"/>
</dbReference>
<evidence type="ECO:0000256" key="1">
    <source>
        <dbReference type="SAM" id="MobiDB-lite"/>
    </source>
</evidence>
<organism evidence="2 3">
    <name type="scientific">Auricularia subglabra (strain TFB-10046 / SS5)</name>
    <name type="common">White-rot fungus</name>
    <name type="synonym">Auricularia delicata (strain TFB10046)</name>
    <dbReference type="NCBI Taxonomy" id="717982"/>
    <lineage>
        <taxon>Eukaryota</taxon>
        <taxon>Fungi</taxon>
        <taxon>Dikarya</taxon>
        <taxon>Basidiomycota</taxon>
        <taxon>Agaricomycotina</taxon>
        <taxon>Agaricomycetes</taxon>
        <taxon>Auriculariales</taxon>
        <taxon>Auriculariaceae</taxon>
        <taxon>Auricularia</taxon>
    </lineage>
</organism>
<evidence type="ECO:0000313" key="2">
    <source>
        <dbReference type="EMBL" id="EJD38113.1"/>
    </source>
</evidence>
<proteinExistence type="predicted"/>
<dbReference type="InParanoid" id="J0DBP3"/>
<sequence length="140" mass="15313">MCRIISVTLRFSCRHESNFNFDLEQYFACHSPTCSQSAQPDLYCNCKKCRALGEGPECHLKPKIAGPCAQCLPLTEDDVYRAVANGIAHATANGAFADPPAPVSPPSMHIVASPRDQPDDDEWETSSFEDLPPYSDNGAH</sequence>
<feature type="region of interest" description="Disordered" evidence="1">
    <location>
        <begin position="94"/>
        <end position="140"/>
    </location>
</feature>
<keyword evidence="3" id="KW-1185">Reference proteome</keyword>
<gene>
    <name evidence="2" type="ORF">AURDEDRAFT_172872</name>
</gene>
<evidence type="ECO:0000313" key="3">
    <source>
        <dbReference type="Proteomes" id="UP000006514"/>
    </source>
</evidence>
<dbReference type="Proteomes" id="UP000006514">
    <property type="component" value="Unassembled WGS sequence"/>
</dbReference>
<protein>
    <submittedName>
        <fullName evidence="2">Uncharacterized protein</fullName>
    </submittedName>
</protein>
<reference evidence="3" key="1">
    <citation type="journal article" date="2012" name="Science">
        <title>The Paleozoic origin of enzymatic lignin decomposition reconstructed from 31 fungal genomes.</title>
        <authorList>
            <person name="Floudas D."/>
            <person name="Binder M."/>
            <person name="Riley R."/>
            <person name="Barry K."/>
            <person name="Blanchette R.A."/>
            <person name="Henrissat B."/>
            <person name="Martinez A.T."/>
            <person name="Otillar R."/>
            <person name="Spatafora J.W."/>
            <person name="Yadav J.S."/>
            <person name="Aerts A."/>
            <person name="Benoit I."/>
            <person name="Boyd A."/>
            <person name="Carlson A."/>
            <person name="Copeland A."/>
            <person name="Coutinho P.M."/>
            <person name="de Vries R.P."/>
            <person name="Ferreira P."/>
            <person name="Findley K."/>
            <person name="Foster B."/>
            <person name="Gaskell J."/>
            <person name="Glotzer D."/>
            <person name="Gorecki P."/>
            <person name="Heitman J."/>
            <person name="Hesse C."/>
            <person name="Hori C."/>
            <person name="Igarashi K."/>
            <person name="Jurgens J.A."/>
            <person name="Kallen N."/>
            <person name="Kersten P."/>
            <person name="Kohler A."/>
            <person name="Kuees U."/>
            <person name="Kumar T.K.A."/>
            <person name="Kuo A."/>
            <person name="LaButti K."/>
            <person name="Larrondo L.F."/>
            <person name="Lindquist E."/>
            <person name="Ling A."/>
            <person name="Lombard V."/>
            <person name="Lucas S."/>
            <person name="Lundell T."/>
            <person name="Martin R."/>
            <person name="McLaughlin D.J."/>
            <person name="Morgenstern I."/>
            <person name="Morin E."/>
            <person name="Murat C."/>
            <person name="Nagy L.G."/>
            <person name="Nolan M."/>
            <person name="Ohm R.A."/>
            <person name="Patyshakuliyeva A."/>
            <person name="Rokas A."/>
            <person name="Ruiz-Duenas F.J."/>
            <person name="Sabat G."/>
            <person name="Salamov A."/>
            <person name="Samejima M."/>
            <person name="Schmutz J."/>
            <person name="Slot J.C."/>
            <person name="St John F."/>
            <person name="Stenlid J."/>
            <person name="Sun H."/>
            <person name="Sun S."/>
            <person name="Syed K."/>
            <person name="Tsang A."/>
            <person name="Wiebenga A."/>
            <person name="Young D."/>
            <person name="Pisabarro A."/>
            <person name="Eastwood D.C."/>
            <person name="Martin F."/>
            <person name="Cullen D."/>
            <person name="Grigoriev I.V."/>
            <person name="Hibbett D.S."/>
        </authorList>
    </citation>
    <scope>NUCLEOTIDE SEQUENCE [LARGE SCALE GENOMIC DNA]</scope>
    <source>
        <strain evidence="3">TFB10046</strain>
    </source>
</reference>
<accession>J0DBP3</accession>
<dbReference type="AlphaFoldDB" id="J0DBP3"/>
<name>J0DBP3_AURST</name>
<dbReference type="KEGG" id="adl:AURDEDRAFT_172872"/>